<feature type="repeat" description="TPR" evidence="3">
    <location>
        <begin position="299"/>
        <end position="332"/>
    </location>
</feature>
<accession>A0A0V8A0I5</accession>
<evidence type="ECO:0000256" key="1">
    <source>
        <dbReference type="ARBA" id="ARBA00022737"/>
    </source>
</evidence>
<evidence type="ECO:0000256" key="5">
    <source>
        <dbReference type="SAM" id="MobiDB-lite"/>
    </source>
</evidence>
<feature type="compositionally biased region" description="Polar residues" evidence="5">
    <location>
        <begin position="28"/>
        <end position="47"/>
    </location>
</feature>
<dbReference type="PANTHER" id="PTHR44858:SF1">
    <property type="entry name" value="UDP-N-ACETYLGLUCOSAMINE--PEPTIDE N-ACETYLGLUCOSAMINYLTRANSFERASE SPINDLY-RELATED"/>
    <property type="match status" value="1"/>
</dbReference>
<dbReference type="InterPro" id="IPR050498">
    <property type="entry name" value="Ycf3"/>
</dbReference>
<organism evidence="9 10">
    <name type="scientific">Mastigocoleus testarum BC008</name>
    <dbReference type="NCBI Taxonomy" id="371196"/>
    <lineage>
        <taxon>Bacteria</taxon>
        <taxon>Bacillati</taxon>
        <taxon>Cyanobacteriota</taxon>
        <taxon>Cyanophyceae</taxon>
        <taxon>Nostocales</taxon>
        <taxon>Hapalosiphonaceae</taxon>
        <taxon>Mastigocoleus</taxon>
    </lineage>
</organism>
<dbReference type="EMBL" id="LMTZ01000002">
    <property type="protein sequence ID" value="KST70203.1"/>
    <property type="molecule type" value="Genomic_DNA"/>
</dbReference>
<dbReference type="RefSeq" id="WP_027844809.1">
    <property type="nucleotide sequence ID" value="NZ_LMTZ01000002.1"/>
</dbReference>
<comment type="caution">
    <text evidence="9">The sequence shown here is derived from an EMBL/GenBank/DDBJ whole genome shotgun (WGS) entry which is preliminary data.</text>
</comment>
<proteinExistence type="predicted"/>
<feature type="transmembrane region" description="Helical" evidence="6">
    <location>
        <begin position="89"/>
        <end position="112"/>
    </location>
</feature>
<evidence type="ECO:0000313" key="10">
    <source>
        <dbReference type="Proteomes" id="UP000053372"/>
    </source>
</evidence>
<dbReference type="PANTHER" id="PTHR44858">
    <property type="entry name" value="TETRATRICOPEPTIDE REPEAT PROTEIN 6"/>
    <property type="match status" value="1"/>
</dbReference>
<feature type="repeat" description="TPR" evidence="3">
    <location>
        <begin position="265"/>
        <end position="298"/>
    </location>
</feature>
<evidence type="ECO:0000256" key="4">
    <source>
        <dbReference type="SAM" id="Coils"/>
    </source>
</evidence>
<dbReference type="Pfam" id="PF13432">
    <property type="entry name" value="TPR_16"/>
    <property type="match status" value="1"/>
</dbReference>
<keyword evidence="2 3" id="KW-0802">TPR repeat</keyword>
<dbReference type="GO" id="GO:0009279">
    <property type="term" value="C:cell outer membrane"/>
    <property type="evidence" value="ECO:0007669"/>
    <property type="project" value="TreeGrafter"/>
</dbReference>
<dbReference type="GO" id="GO:0046813">
    <property type="term" value="P:receptor-mediated virion attachment to host cell"/>
    <property type="evidence" value="ECO:0007669"/>
    <property type="project" value="TreeGrafter"/>
</dbReference>
<evidence type="ECO:0000313" key="9">
    <source>
        <dbReference type="EMBL" id="KST70203.1"/>
    </source>
</evidence>
<feature type="chain" id="PRO_5007439087" evidence="7">
    <location>
        <begin position="28"/>
        <end position="426"/>
    </location>
</feature>
<dbReference type="SUPFAM" id="SSF48452">
    <property type="entry name" value="TPR-like"/>
    <property type="match status" value="1"/>
</dbReference>
<name>A0A0V8A0I5_9CYAN</name>
<feature type="coiled-coil region" evidence="4">
    <location>
        <begin position="117"/>
        <end position="185"/>
    </location>
</feature>
<dbReference type="PROSITE" id="PS50005">
    <property type="entry name" value="TPR"/>
    <property type="match status" value="4"/>
</dbReference>
<dbReference type="SMART" id="SM00028">
    <property type="entry name" value="TPR"/>
    <property type="match status" value="4"/>
</dbReference>
<feature type="region of interest" description="Disordered" evidence="5">
    <location>
        <begin position="28"/>
        <end position="48"/>
    </location>
</feature>
<dbReference type="InterPro" id="IPR011990">
    <property type="entry name" value="TPR-like_helical_dom_sf"/>
</dbReference>
<evidence type="ECO:0000256" key="6">
    <source>
        <dbReference type="SAM" id="Phobius"/>
    </source>
</evidence>
<evidence type="ECO:0000256" key="3">
    <source>
        <dbReference type="PROSITE-ProRule" id="PRU00339"/>
    </source>
</evidence>
<dbReference type="PROSITE" id="PS50293">
    <property type="entry name" value="TPR_REGION"/>
    <property type="match status" value="1"/>
</dbReference>
<dbReference type="AlphaFoldDB" id="A0A0V8A0I5"/>
<keyword evidence="6" id="KW-0472">Membrane</keyword>
<protein>
    <submittedName>
        <fullName evidence="9">Uncharacterized protein</fullName>
    </submittedName>
</protein>
<keyword evidence="10" id="KW-1185">Reference proteome</keyword>
<dbReference type="Proteomes" id="UP000053372">
    <property type="component" value="Unassembled WGS sequence"/>
</dbReference>
<feature type="repeat" description="TPR" evidence="3">
    <location>
        <begin position="333"/>
        <end position="366"/>
    </location>
</feature>
<dbReference type="InterPro" id="IPR019734">
    <property type="entry name" value="TPR_rpt"/>
</dbReference>
<dbReference type="Pfam" id="PF00515">
    <property type="entry name" value="TPR_1"/>
    <property type="match status" value="2"/>
</dbReference>
<dbReference type="NCBIfam" id="NF047558">
    <property type="entry name" value="TPR_END_plus"/>
    <property type="match status" value="1"/>
</dbReference>
<keyword evidence="1" id="KW-0677">Repeat</keyword>
<feature type="repeat" description="TPR" evidence="3">
    <location>
        <begin position="367"/>
        <end position="400"/>
    </location>
</feature>
<feature type="signal peptide" evidence="7">
    <location>
        <begin position="1"/>
        <end position="27"/>
    </location>
</feature>
<dbReference type="EMBL" id="LMTZ01000093">
    <property type="protein sequence ID" value="KST66865.1"/>
    <property type="molecule type" value="Genomic_DNA"/>
</dbReference>
<keyword evidence="7" id="KW-0732">Signal</keyword>
<reference evidence="9 10" key="1">
    <citation type="journal article" date="2015" name="Genome Announc.">
        <title>Draft Genome of the Euendolithic (true boring) Cyanobacterium Mastigocoleus testarum strain BC008.</title>
        <authorList>
            <person name="Guida B.S."/>
            <person name="Garcia-Pichel F."/>
        </authorList>
    </citation>
    <scope>NUCLEOTIDE SEQUENCE [LARGE SCALE GENOMIC DNA]</scope>
    <source>
        <strain evidence="9 10">BC008</strain>
    </source>
</reference>
<dbReference type="OrthoDB" id="439924at2"/>
<evidence type="ECO:0000256" key="7">
    <source>
        <dbReference type="SAM" id="SignalP"/>
    </source>
</evidence>
<sequence>MVIKHLFKHLVLIILVIINLSNNYATAQPTPKSSLTPESSPKSLTTPEEQQIQELERLQRSQEIEEQVEEEVDRTVNTVFETTINLINWNIGIINLLFIIIPIGGALAFWFFRIIIIRKLESDIKNKLEKQIEATQEKVIKSLQERIDTNQVEIDKLIRENTSKISEAEEMMSDIQNKINQLKYDLTESLERQKEFVNTFMNELNILFTDAQREKDIIVQKLSKLAPPLSSLPDTHQPDIQKQIQELTAELEELKLGNPQIFFTTDDYLKHGDALFFEGSYKDAIKSYDEVIQRQPDSYPAWVSRGWALRRINKFKEALKAYDKAIEINPTHHIGWYGRGNALRELKQYDDAIAAYSKSIEMKPDFFWAWFRLGRCHFFKQDNDKALEFLNKAKELDPDKFPKLLRSDEEFDSITDLEDLKQLFEG</sequence>
<evidence type="ECO:0000256" key="2">
    <source>
        <dbReference type="ARBA" id="ARBA00022803"/>
    </source>
</evidence>
<keyword evidence="4" id="KW-0175">Coiled coil</keyword>
<gene>
    <name evidence="8" type="ORF">BC008_27130</name>
    <name evidence="9" type="ORF">BC008_36735</name>
</gene>
<evidence type="ECO:0000313" key="8">
    <source>
        <dbReference type="EMBL" id="KST66865.1"/>
    </source>
</evidence>
<dbReference type="Gene3D" id="1.25.40.10">
    <property type="entry name" value="Tetratricopeptide repeat domain"/>
    <property type="match status" value="2"/>
</dbReference>
<keyword evidence="6" id="KW-0812">Transmembrane</keyword>
<keyword evidence="6" id="KW-1133">Transmembrane helix</keyword>